<name>A0A1G4BPE6_9PEZI</name>
<dbReference type="Proteomes" id="UP000176998">
    <property type="component" value="Unassembled WGS sequence"/>
</dbReference>
<comment type="caution">
    <text evidence="4">The sequence shown here is derived from an EMBL/GenBank/DDBJ whole genome shotgun (WGS) entry which is preliminary data.</text>
</comment>
<dbReference type="EMBL" id="MJBS01000007">
    <property type="protein sequence ID" value="OHF03329.1"/>
    <property type="molecule type" value="Genomic_DNA"/>
</dbReference>
<gene>
    <name evidence="4" type="ORF">CORC01_01382</name>
</gene>
<dbReference type="AlphaFoldDB" id="A0A1G4BPE6"/>
<accession>A0A1G4BPE6</accession>
<dbReference type="GO" id="GO:0003723">
    <property type="term" value="F:RNA binding"/>
    <property type="evidence" value="ECO:0007669"/>
    <property type="project" value="UniProtKB-UniRule"/>
</dbReference>
<evidence type="ECO:0000313" key="4">
    <source>
        <dbReference type="EMBL" id="OHF03329.1"/>
    </source>
</evidence>
<dbReference type="CDD" id="cd12254">
    <property type="entry name" value="RRM_hnRNPH_ESRPs_RBM12_like"/>
    <property type="match status" value="1"/>
</dbReference>
<dbReference type="STRING" id="1209926.A0A1G4BPE6"/>
<sequence length="811" mass="89715">MVYSKVSGMNQKMDHQQMRQQLRNHVRQHGMKPSDLPEFVIENGDYDSEPGGARLDVDPFGHNLNNHQAQNYILASSNLNPSSSPWMPNTSPAQQTISKIDQPEIAELDGTPKYPSTNGKFQSRPSIPTQTFGSGSNGAASYFGGPVGNGYRVALPKMTSSHFDSNAPGQANYGQLTGSASMGNLGIQTPVRQNDGGFLYSQGGIEATDHTADVVSPGSDTPKAVGNSGLMTEPRNFAPRTMSHLGAPPKFNLNKGSNGVNTPASDTQDPFVSSASQSSAAQPPVFGSQIDTTHLLATGQLPFPAATGDTLHFDSLPRDDSEASAPNSTTTQVHQLNSENGGRAIDVQNMPAQQLGSYQAQLQTLPLAGNNVAIVPYHVPYQVPYQSSYHGGYQLQNDAANYDATVPDYIRAQRSMQLNRLTAGPTGRPSANEAMHQMNFPFVEPINRATNFLVRGVIKIGNIPFVTNRSEIIAILGRNSRMLNDSDEPVHIIMERVTGKTTDAYVEFHTLEDASKAVEKHHQNLNRGRVTRIGQRPVEIELSSQAALMKDLFPSAKGVFWAGLNPHILPNNDEEPWDNFKGFVSNEEMTMLVKHVEVPHRSPFSKECPQRPFECLISTLTKFPWQMKSNVTVQQRHAIHKATCDLLRILVGGIRDKRDEVNLTHRLCKRVVSAAMRCEGFSVTQKDGIAYIVDMSEMEQRSYGQPRFAESWRHLYVLVPKTGIPLDVIEWYIAVIREETTRFLEMQSFQEKCQTCTIGDTTDGYLGFFWRELNHRVGPEFDRMTLAQLAMHEYQTIETIIRRALAPAIGH</sequence>
<feature type="region of interest" description="Disordered" evidence="2">
    <location>
        <begin position="210"/>
        <end position="286"/>
    </location>
</feature>
<evidence type="ECO:0000259" key="3">
    <source>
        <dbReference type="PROSITE" id="PS50102"/>
    </source>
</evidence>
<keyword evidence="1" id="KW-0694">RNA-binding</keyword>
<dbReference type="InterPro" id="IPR000504">
    <property type="entry name" value="RRM_dom"/>
</dbReference>
<reference evidence="4 5" key="1">
    <citation type="submission" date="2016-09" db="EMBL/GenBank/DDBJ databases">
        <authorList>
            <person name="Capua I."/>
            <person name="De Benedictis P."/>
            <person name="Joannis T."/>
            <person name="Lombin L.H."/>
            <person name="Cattoli G."/>
        </authorList>
    </citation>
    <scope>NUCLEOTIDE SEQUENCE [LARGE SCALE GENOMIC DNA]</scope>
    <source>
        <strain evidence="4 5">IMI 309357</strain>
    </source>
</reference>
<keyword evidence="5" id="KW-1185">Reference proteome</keyword>
<dbReference type="Gene3D" id="3.30.70.330">
    <property type="match status" value="1"/>
</dbReference>
<feature type="compositionally biased region" description="Basic and acidic residues" evidence="2">
    <location>
        <begin position="311"/>
        <end position="321"/>
    </location>
</feature>
<evidence type="ECO:0000256" key="1">
    <source>
        <dbReference type="PROSITE-ProRule" id="PRU00176"/>
    </source>
</evidence>
<dbReference type="SUPFAM" id="SSF54928">
    <property type="entry name" value="RNA-binding domain, RBD"/>
    <property type="match status" value="1"/>
</dbReference>
<protein>
    <recommendedName>
        <fullName evidence="3">RRM domain-containing protein</fullName>
    </recommendedName>
</protein>
<dbReference type="GeneID" id="34554548"/>
<dbReference type="InterPro" id="IPR035979">
    <property type="entry name" value="RBD_domain_sf"/>
</dbReference>
<dbReference type="InterPro" id="IPR012677">
    <property type="entry name" value="Nucleotide-bd_a/b_plait_sf"/>
</dbReference>
<dbReference type="SMART" id="SM00360">
    <property type="entry name" value="RRM"/>
    <property type="match status" value="1"/>
</dbReference>
<feature type="compositionally biased region" description="Polar residues" evidence="2">
    <location>
        <begin position="324"/>
        <end position="335"/>
    </location>
</feature>
<evidence type="ECO:0000313" key="5">
    <source>
        <dbReference type="Proteomes" id="UP000176998"/>
    </source>
</evidence>
<dbReference type="RefSeq" id="XP_022480466.1">
    <property type="nucleotide sequence ID" value="XM_022613038.1"/>
</dbReference>
<dbReference type="PROSITE" id="PS50102">
    <property type="entry name" value="RRM"/>
    <property type="match status" value="1"/>
</dbReference>
<evidence type="ECO:0000256" key="2">
    <source>
        <dbReference type="SAM" id="MobiDB-lite"/>
    </source>
</evidence>
<organism evidence="4 5">
    <name type="scientific">Colletotrichum orchidophilum</name>
    <dbReference type="NCBI Taxonomy" id="1209926"/>
    <lineage>
        <taxon>Eukaryota</taxon>
        <taxon>Fungi</taxon>
        <taxon>Dikarya</taxon>
        <taxon>Ascomycota</taxon>
        <taxon>Pezizomycotina</taxon>
        <taxon>Sordariomycetes</taxon>
        <taxon>Hypocreomycetidae</taxon>
        <taxon>Glomerellales</taxon>
        <taxon>Glomerellaceae</taxon>
        <taxon>Colletotrichum</taxon>
    </lineage>
</organism>
<feature type="compositionally biased region" description="Polar residues" evidence="2">
    <location>
        <begin position="254"/>
        <end position="271"/>
    </location>
</feature>
<feature type="domain" description="RRM" evidence="3">
    <location>
        <begin position="456"/>
        <end position="545"/>
    </location>
</feature>
<feature type="region of interest" description="Disordered" evidence="2">
    <location>
        <begin position="308"/>
        <end position="335"/>
    </location>
</feature>
<feature type="compositionally biased region" description="Low complexity" evidence="2">
    <location>
        <begin position="273"/>
        <end position="282"/>
    </location>
</feature>
<proteinExistence type="predicted"/>
<dbReference type="OrthoDB" id="336240at2759"/>